<evidence type="ECO:0000313" key="3">
    <source>
        <dbReference type="Proteomes" id="UP000198885"/>
    </source>
</evidence>
<sequence length="101" mass="10335">MPRPVLIPLCLAAATLCPTPGAAEEPDAARVEMVLIQEGDKTVGMAVSVAHGPYTDTASFISPDNTAVSTGAIASVSPVVTNENDSGYTQFTSQVGATLDR</sequence>
<feature type="signal peptide" evidence="1">
    <location>
        <begin position="1"/>
        <end position="23"/>
    </location>
</feature>
<keyword evidence="1" id="KW-0732">Signal</keyword>
<evidence type="ECO:0000313" key="2">
    <source>
        <dbReference type="EMBL" id="SER74785.1"/>
    </source>
</evidence>
<organism evidence="2 3">
    <name type="scientific">Tranquillimonas rosea</name>
    <dbReference type="NCBI Taxonomy" id="641238"/>
    <lineage>
        <taxon>Bacteria</taxon>
        <taxon>Pseudomonadati</taxon>
        <taxon>Pseudomonadota</taxon>
        <taxon>Alphaproteobacteria</taxon>
        <taxon>Rhodobacterales</taxon>
        <taxon>Roseobacteraceae</taxon>
        <taxon>Tranquillimonas</taxon>
    </lineage>
</organism>
<accession>A0A1H9RQQ9</accession>
<dbReference type="Proteomes" id="UP000198885">
    <property type="component" value="Unassembled WGS sequence"/>
</dbReference>
<protein>
    <submittedName>
        <fullName evidence="2">Uncharacterized protein</fullName>
    </submittedName>
</protein>
<name>A0A1H9RQQ9_9RHOB</name>
<dbReference type="EMBL" id="FOGU01000002">
    <property type="protein sequence ID" value="SER74785.1"/>
    <property type="molecule type" value="Genomic_DNA"/>
</dbReference>
<evidence type="ECO:0000256" key="1">
    <source>
        <dbReference type="SAM" id="SignalP"/>
    </source>
</evidence>
<dbReference type="STRING" id="641238.SAMN04490244_102398"/>
<gene>
    <name evidence="2" type="ORF">SAMN04490244_102398</name>
</gene>
<dbReference type="AlphaFoldDB" id="A0A1H9RQQ9"/>
<proteinExistence type="predicted"/>
<reference evidence="2 3" key="1">
    <citation type="submission" date="2016-10" db="EMBL/GenBank/DDBJ databases">
        <authorList>
            <person name="de Groot N.N."/>
        </authorList>
    </citation>
    <scope>NUCLEOTIDE SEQUENCE [LARGE SCALE GENOMIC DNA]</scope>
    <source>
        <strain evidence="2 3">DSM 23042</strain>
    </source>
</reference>
<keyword evidence="3" id="KW-1185">Reference proteome</keyword>
<feature type="chain" id="PRO_5011503385" evidence="1">
    <location>
        <begin position="24"/>
        <end position="101"/>
    </location>
</feature>
<dbReference type="RefSeq" id="WP_092689297.1">
    <property type="nucleotide sequence ID" value="NZ_FOGU01000002.1"/>
</dbReference>